<evidence type="ECO:0000313" key="1">
    <source>
        <dbReference type="EMBL" id="JAD95455.1"/>
    </source>
</evidence>
<name>A0A0A9EC20_ARUDO</name>
<protein>
    <submittedName>
        <fullName evidence="1">Uncharacterized protein</fullName>
    </submittedName>
</protein>
<proteinExistence type="predicted"/>
<reference evidence="1" key="1">
    <citation type="submission" date="2014-09" db="EMBL/GenBank/DDBJ databases">
        <authorList>
            <person name="Magalhaes I.L.F."/>
            <person name="Oliveira U."/>
            <person name="Santos F.R."/>
            <person name="Vidigal T.H.D.A."/>
            <person name="Brescovit A.D."/>
            <person name="Santos A.J."/>
        </authorList>
    </citation>
    <scope>NUCLEOTIDE SEQUENCE</scope>
    <source>
        <tissue evidence="1">Shoot tissue taken approximately 20 cm above the soil surface</tissue>
    </source>
</reference>
<organism evidence="1">
    <name type="scientific">Arundo donax</name>
    <name type="common">Giant reed</name>
    <name type="synonym">Donax arundinaceus</name>
    <dbReference type="NCBI Taxonomy" id="35708"/>
    <lineage>
        <taxon>Eukaryota</taxon>
        <taxon>Viridiplantae</taxon>
        <taxon>Streptophyta</taxon>
        <taxon>Embryophyta</taxon>
        <taxon>Tracheophyta</taxon>
        <taxon>Spermatophyta</taxon>
        <taxon>Magnoliopsida</taxon>
        <taxon>Liliopsida</taxon>
        <taxon>Poales</taxon>
        <taxon>Poaceae</taxon>
        <taxon>PACMAD clade</taxon>
        <taxon>Arundinoideae</taxon>
        <taxon>Arundineae</taxon>
        <taxon>Arundo</taxon>
    </lineage>
</organism>
<accession>A0A0A9EC20</accession>
<reference evidence="1" key="2">
    <citation type="journal article" date="2015" name="Data Brief">
        <title>Shoot transcriptome of the giant reed, Arundo donax.</title>
        <authorList>
            <person name="Barrero R.A."/>
            <person name="Guerrero F.D."/>
            <person name="Moolhuijzen P."/>
            <person name="Goolsby J.A."/>
            <person name="Tidwell J."/>
            <person name="Bellgard S.E."/>
            <person name="Bellgard M.I."/>
        </authorList>
    </citation>
    <scope>NUCLEOTIDE SEQUENCE</scope>
    <source>
        <tissue evidence="1">Shoot tissue taken approximately 20 cm above the soil surface</tissue>
    </source>
</reference>
<dbReference type="EMBL" id="GBRH01202440">
    <property type="protein sequence ID" value="JAD95455.1"/>
    <property type="molecule type" value="Transcribed_RNA"/>
</dbReference>
<sequence>MVPYDLAEAAVLDSLISKARFENNRYTKPKREPNASSDYVDWM</sequence>
<dbReference type="AlphaFoldDB" id="A0A0A9EC20"/>